<proteinExistence type="predicted"/>
<dbReference type="Pfam" id="PF22936">
    <property type="entry name" value="Pol_BBD"/>
    <property type="match status" value="1"/>
</dbReference>
<dbReference type="InterPro" id="IPR054722">
    <property type="entry name" value="PolX-like_BBD"/>
</dbReference>
<feature type="coiled-coil region" evidence="1">
    <location>
        <begin position="294"/>
        <end position="321"/>
    </location>
</feature>
<evidence type="ECO:0000313" key="4">
    <source>
        <dbReference type="EMBL" id="GEU42689.1"/>
    </source>
</evidence>
<feature type="region of interest" description="Disordered" evidence="2">
    <location>
        <begin position="418"/>
        <end position="443"/>
    </location>
</feature>
<evidence type="ECO:0000259" key="3">
    <source>
        <dbReference type="Pfam" id="PF22936"/>
    </source>
</evidence>
<dbReference type="EMBL" id="BKCJ010001603">
    <property type="protein sequence ID" value="GEU42689.1"/>
    <property type="molecule type" value="Genomic_DNA"/>
</dbReference>
<dbReference type="AlphaFoldDB" id="A0A6L2K0Z2"/>
<feature type="region of interest" description="Disordered" evidence="2">
    <location>
        <begin position="668"/>
        <end position="723"/>
    </location>
</feature>
<feature type="domain" description="Retrovirus-related Pol polyprotein from transposon TNT 1-94-like beta-barrel" evidence="3">
    <location>
        <begin position="475"/>
        <end position="548"/>
    </location>
</feature>
<reference evidence="4" key="1">
    <citation type="journal article" date="2019" name="Sci. Rep.">
        <title>Draft genome of Tanacetum cinerariifolium, the natural source of mosquito coil.</title>
        <authorList>
            <person name="Yamashiro T."/>
            <person name="Shiraishi A."/>
            <person name="Satake H."/>
            <person name="Nakayama K."/>
        </authorList>
    </citation>
    <scope>NUCLEOTIDE SEQUENCE</scope>
</reference>
<comment type="caution">
    <text evidence="4">The sequence shown here is derived from an EMBL/GenBank/DDBJ whole genome shotgun (WGS) entry which is preliminary data.</text>
</comment>
<accession>A0A6L2K0Z2</accession>
<name>A0A6L2K0Z2_TANCI</name>
<keyword evidence="1" id="KW-0175">Coiled coil</keyword>
<feature type="compositionally biased region" description="Basic and acidic residues" evidence="2">
    <location>
        <begin position="706"/>
        <end position="723"/>
    </location>
</feature>
<evidence type="ECO:0000256" key="1">
    <source>
        <dbReference type="SAM" id="Coils"/>
    </source>
</evidence>
<protein>
    <submittedName>
        <fullName evidence="4">Ribonuclease H-like domain-containing protein</fullName>
    </submittedName>
</protein>
<sequence>MESLSPQVVSAAKLPILNPNKFDLWKMRIEQYFLMTDYSLWKVILNGDSSAPTRVIKGVVQPVAPTTAEQRLARKNELKARDLEEHSLDDLFKNLKIYEAEVKSSSSASTFTKNIAFVSSQTTDSITEQVSAVASVSAASVKIPIFALPNVDTLSNAVIYSFFASQSNSIQLDNDDLKQIDADDLEEMDLKWQMAMLTMRVRRFLQRTGRNLGANRPTSIEFDMSKVDCYNCHRKRHFSFQAEEEPTNYAFMAFTFLGLESIEARLLVYQQNESVFEEDIKLLKLEVQLRDNALVVLRQKFKKADQERADLKLKLEKFQTSSKNLSQLLASQTNDKTRLGYNTQVFTSSMFDCDEMFTSETDDGLPASPIYDRMTLPNPQRHVVPTAVLTKSKLVPITAARPVTAVVSKPYVTRPRQAKTVVTKPYSPPRRHINRSPSPKASNFPLKVTAVKAPKVNVVQGNWGNPHHALKDKGVIDSGCSRHMTRNMSYLSDFEEINGGYVAFGGNPKGGKITGKGKTRTGKLDFDDVYFVEELKFNLFSVLQMCDKKNSVLFTDIECIVLSPEFKLPDENQVLLRAPRENNMYNVYLKSIVPSADLTCLFAKATLDESNLWHRSLGYINFKTMNKLVKGNQSNPSAAVQEQFDVEKVGEENVQQYVLFPVWSSGSKNPQNTDNDAAFGGKKHEFEGRKPKSEVHVSPSSSAQTKKHDDKTKREAKGKSHVESLTRYRNLSVEFEDFSDNSINEVNAADSLVPAVGQISTNNTNTFSAAGPSNAAVIPTHGKSLYVNTSQYPDNPNMPELEDIT</sequence>
<feature type="compositionally biased region" description="Basic and acidic residues" evidence="2">
    <location>
        <begin position="682"/>
        <end position="695"/>
    </location>
</feature>
<gene>
    <name evidence="4" type="ORF">Tci_014667</name>
</gene>
<organism evidence="4">
    <name type="scientific">Tanacetum cinerariifolium</name>
    <name type="common">Dalmatian daisy</name>
    <name type="synonym">Chrysanthemum cinerariifolium</name>
    <dbReference type="NCBI Taxonomy" id="118510"/>
    <lineage>
        <taxon>Eukaryota</taxon>
        <taxon>Viridiplantae</taxon>
        <taxon>Streptophyta</taxon>
        <taxon>Embryophyta</taxon>
        <taxon>Tracheophyta</taxon>
        <taxon>Spermatophyta</taxon>
        <taxon>Magnoliopsida</taxon>
        <taxon>eudicotyledons</taxon>
        <taxon>Gunneridae</taxon>
        <taxon>Pentapetalae</taxon>
        <taxon>asterids</taxon>
        <taxon>campanulids</taxon>
        <taxon>Asterales</taxon>
        <taxon>Asteraceae</taxon>
        <taxon>Asteroideae</taxon>
        <taxon>Anthemideae</taxon>
        <taxon>Anthemidinae</taxon>
        <taxon>Tanacetum</taxon>
    </lineage>
</organism>
<evidence type="ECO:0000256" key="2">
    <source>
        <dbReference type="SAM" id="MobiDB-lite"/>
    </source>
</evidence>